<dbReference type="EMBL" id="PDPS01000025">
    <property type="protein sequence ID" value="PID57840.1"/>
    <property type="molecule type" value="Genomic_DNA"/>
</dbReference>
<sequence length="338" mass="39114">MKFERQQTFQRNAELEALLQRLNQLLAPVEELTIEPFGYPIYPVIFIVGCARAGSTLLLQWLANSGVFAYPSNLLSRFFGAPFVGALIQQLLTDPTYNFNNEILDFCSDINFSSKLGKTKGALAPNEFWYFWRRFLGNGDMQHLKPLRLSPADQKKFVAEFAALEQVFNKPFVLKGHIINWNISYISQLFKKALFLYITREPVYNAQSLLEARVKFYGDRNAWYSFKPREYEQLQSLPPVEQVAGQVYFTNHAIETELAGIQASRWLNIRYEELCSSPSKIFLQIKEKLTQQTDMLSHSEYSGPTHFHTTNQKRLKSHEVQAIYDAYKNFSETLAENL</sequence>
<dbReference type="SUPFAM" id="SSF52540">
    <property type="entry name" value="P-loop containing nucleoside triphosphate hydrolases"/>
    <property type="match status" value="1"/>
</dbReference>
<feature type="coiled-coil region" evidence="1">
    <location>
        <begin position="5"/>
        <end position="32"/>
    </location>
</feature>
<evidence type="ECO:0000313" key="2">
    <source>
        <dbReference type="EMBL" id="PID57840.1"/>
    </source>
</evidence>
<comment type="caution">
    <text evidence="2">The sequence shown here is derived from an EMBL/GenBank/DDBJ whole genome shotgun (WGS) entry which is preliminary data.</text>
</comment>
<dbReference type="GO" id="GO:0016740">
    <property type="term" value="F:transferase activity"/>
    <property type="evidence" value="ECO:0007669"/>
    <property type="project" value="UniProtKB-KW"/>
</dbReference>
<dbReference type="Pfam" id="PF13469">
    <property type="entry name" value="Sulfotransfer_3"/>
    <property type="match status" value="1"/>
</dbReference>
<keyword evidence="2" id="KW-0808">Transferase</keyword>
<evidence type="ECO:0000256" key="1">
    <source>
        <dbReference type="SAM" id="Coils"/>
    </source>
</evidence>
<keyword evidence="1" id="KW-0175">Coiled coil</keyword>
<accession>A0A2G6E6X0</accession>
<dbReference type="InterPro" id="IPR027417">
    <property type="entry name" value="P-loop_NTPase"/>
</dbReference>
<evidence type="ECO:0000313" key="3">
    <source>
        <dbReference type="Proteomes" id="UP000229740"/>
    </source>
</evidence>
<dbReference type="Proteomes" id="UP000229740">
    <property type="component" value="Unassembled WGS sequence"/>
</dbReference>
<organism evidence="2 3">
    <name type="scientific">candidate division KSB3 bacterium</name>
    <dbReference type="NCBI Taxonomy" id="2044937"/>
    <lineage>
        <taxon>Bacteria</taxon>
        <taxon>candidate division KSB3</taxon>
    </lineage>
</organism>
<reference evidence="2 3" key="1">
    <citation type="submission" date="2017-10" db="EMBL/GenBank/DDBJ databases">
        <title>Novel microbial diversity and functional potential in the marine mammal oral microbiome.</title>
        <authorList>
            <person name="Dudek N.K."/>
            <person name="Sun C.L."/>
            <person name="Burstein D."/>
            <person name="Kantor R.S."/>
            <person name="Aliaga Goltsman D.S."/>
            <person name="Bik E.M."/>
            <person name="Thomas B.C."/>
            <person name="Banfield J.F."/>
            <person name="Relman D.A."/>
        </authorList>
    </citation>
    <scope>NUCLEOTIDE SEQUENCE [LARGE SCALE GENOMIC DNA]</scope>
    <source>
        <strain evidence="2">DOLZORAL124_49_17</strain>
    </source>
</reference>
<proteinExistence type="predicted"/>
<dbReference type="Gene3D" id="3.40.50.300">
    <property type="entry name" value="P-loop containing nucleotide triphosphate hydrolases"/>
    <property type="match status" value="1"/>
</dbReference>
<name>A0A2G6E6X0_9BACT</name>
<protein>
    <submittedName>
        <fullName evidence="2">Sulfotransferase family protein</fullName>
    </submittedName>
</protein>
<dbReference type="AlphaFoldDB" id="A0A2G6E6X0"/>
<gene>
    <name evidence="2" type="ORF">CSB45_06360</name>
</gene>